<feature type="domain" description="Signal transduction histidine kinase internal region" evidence="2">
    <location>
        <begin position="176"/>
        <end position="254"/>
    </location>
</feature>
<evidence type="ECO:0000259" key="2">
    <source>
        <dbReference type="Pfam" id="PF06580"/>
    </source>
</evidence>
<dbReference type="InterPro" id="IPR036890">
    <property type="entry name" value="HATPase_C_sf"/>
</dbReference>
<keyword evidence="1" id="KW-1133">Transmembrane helix</keyword>
<sequence>MRPSPAPTRPSGLTSPSQFGTTTIFDHVAGPAAGGRRPTSALETCQIGVVLRAVLFVHGVLAVGLGLAAVDGQDWLLRFASATAVALPGTLAWLVVVCALRRWIVRMTDVGQWVLVTGLGALAGAYGMWQVGLTGLATPHMGLDGAPLVAGAALAAALFYALRLRARSQLPAVTAARLAELQSRIRPHFLFNTLNTAIALVRIDPARAEAVLEDLSELFRVALIESGSSVTLAEEVELAQRYLAIEQIRFGERLKVTWELDARAGEARVPPLLLQPLVENAVRHGIEPAPQGGWVRVRTAVRGGQALISVSNSLPPAGQAAPPGHGMALRNVKERLRLMHDVAAQFSAGPERDTWRVHVVVPLKS</sequence>
<evidence type="ECO:0000313" key="3">
    <source>
        <dbReference type="EMBL" id="UZD55838.1"/>
    </source>
</evidence>
<name>A0ABY6MUZ7_9BURK</name>
<reference evidence="3" key="1">
    <citation type="submission" date="2022-10" db="EMBL/GenBank/DDBJ databases">
        <title>Complete genome sequence of Schlegelella aquatica LMG 23380.</title>
        <authorList>
            <person name="Musilova J."/>
            <person name="Kourilova X."/>
            <person name="Bezdicek M."/>
            <person name="Hermankova K."/>
            <person name="Obruca S."/>
            <person name="Sedlar K."/>
        </authorList>
    </citation>
    <scope>NUCLEOTIDE SEQUENCE</scope>
    <source>
        <strain evidence="3">LMG 23380</strain>
    </source>
</reference>
<keyword evidence="4" id="KW-1185">Reference proteome</keyword>
<keyword evidence="1" id="KW-0812">Transmembrane</keyword>
<evidence type="ECO:0000256" key="1">
    <source>
        <dbReference type="SAM" id="Phobius"/>
    </source>
</evidence>
<proteinExistence type="predicted"/>
<dbReference type="InterPro" id="IPR010559">
    <property type="entry name" value="Sig_transdc_His_kin_internal"/>
</dbReference>
<dbReference type="EMBL" id="CP110257">
    <property type="protein sequence ID" value="UZD55838.1"/>
    <property type="molecule type" value="Genomic_DNA"/>
</dbReference>
<dbReference type="InterPro" id="IPR050640">
    <property type="entry name" value="Bact_2-comp_sensor_kinase"/>
</dbReference>
<feature type="transmembrane region" description="Helical" evidence="1">
    <location>
        <begin position="141"/>
        <end position="162"/>
    </location>
</feature>
<gene>
    <name evidence="3" type="ORF">OMP39_04455</name>
</gene>
<feature type="transmembrane region" description="Helical" evidence="1">
    <location>
        <begin position="49"/>
        <end position="69"/>
    </location>
</feature>
<dbReference type="PANTHER" id="PTHR34220:SF7">
    <property type="entry name" value="SENSOR HISTIDINE KINASE YPDA"/>
    <property type="match status" value="1"/>
</dbReference>
<accession>A0ABY6MUZ7</accession>
<protein>
    <submittedName>
        <fullName evidence="3">Histidine kinase</fullName>
    </submittedName>
</protein>
<dbReference type="GO" id="GO:0016301">
    <property type="term" value="F:kinase activity"/>
    <property type="evidence" value="ECO:0007669"/>
    <property type="project" value="UniProtKB-KW"/>
</dbReference>
<feature type="transmembrane region" description="Helical" evidence="1">
    <location>
        <begin position="75"/>
        <end position="98"/>
    </location>
</feature>
<keyword evidence="3" id="KW-0808">Transferase</keyword>
<dbReference type="PANTHER" id="PTHR34220">
    <property type="entry name" value="SENSOR HISTIDINE KINASE YPDA"/>
    <property type="match status" value="1"/>
</dbReference>
<dbReference type="RefSeq" id="WP_264893591.1">
    <property type="nucleotide sequence ID" value="NZ_CP110257.1"/>
</dbReference>
<evidence type="ECO:0000313" key="4">
    <source>
        <dbReference type="Proteomes" id="UP001163266"/>
    </source>
</evidence>
<dbReference type="Pfam" id="PF06580">
    <property type="entry name" value="His_kinase"/>
    <property type="match status" value="1"/>
</dbReference>
<dbReference type="Proteomes" id="UP001163266">
    <property type="component" value="Chromosome"/>
</dbReference>
<organism evidence="3 4">
    <name type="scientific">Caldimonas aquatica</name>
    <dbReference type="NCBI Taxonomy" id="376175"/>
    <lineage>
        <taxon>Bacteria</taxon>
        <taxon>Pseudomonadati</taxon>
        <taxon>Pseudomonadota</taxon>
        <taxon>Betaproteobacteria</taxon>
        <taxon>Burkholderiales</taxon>
        <taxon>Sphaerotilaceae</taxon>
        <taxon>Caldimonas</taxon>
    </lineage>
</organism>
<keyword evidence="1" id="KW-0472">Membrane</keyword>
<dbReference type="Gene3D" id="3.30.565.10">
    <property type="entry name" value="Histidine kinase-like ATPase, C-terminal domain"/>
    <property type="match status" value="1"/>
</dbReference>
<keyword evidence="3" id="KW-0418">Kinase</keyword>
<feature type="transmembrane region" description="Helical" evidence="1">
    <location>
        <begin position="110"/>
        <end position="129"/>
    </location>
</feature>
<dbReference type="SUPFAM" id="SSF55874">
    <property type="entry name" value="ATPase domain of HSP90 chaperone/DNA topoisomerase II/histidine kinase"/>
    <property type="match status" value="1"/>
</dbReference>